<dbReference type="GO" id="GO:0016020">
    <property type="term" value="C:membrane"/>
    <property type="evidence" value="ECO:0007669"/>
    <property type="project" value="InterPro"/>
</dbReference>
<organism evidence="2 3">
    <name type="scientific">Entomortierella chlamydospora</name>
    <dbReference type="NCBI Taxonomy" id="101097"/>
    <lineage>
        <taxon>Eukaryota</taxon>
        <taxon>Fungi</taxon>
        <taxon>Fungi incertae sedis</taxon>
        <taxon>Mucoromycota</taxon>
        <taxon>Mortierellomycotina</taxon>
        <taxon>Mortierellomycetes</taxon>
        <taxon>Mortierellales</taxon>
        <taxon>Mortierellaceae</taxon>
        <taxon>Entomortierella</taxon>
    </lineage>
</organism>
<gene>
    <name evidence="2" type="primary">SED5_3</name>
    <name evidence="2" type="ORF">BGZ80_005065</name>
</gene>
<name>A0A9P6MLK4_9FUNG</name>
<feature type="region of interest" description="Disordered" evidence="1">
    <location>
        <begin position="21"/>
        <end position="45"/>
    </location>
</feature>
<evidence type="ECO:0000256" key="1">
    <source>
        <dbReference type="SAM" id="MobiDB-lite"/>
    </source>
</evidence>
<dbReference type="SUPFAM" id="SSF47661">
    <property type="entry name" value="t-snare proteins"/>
    <property type="match status" value="1"/>
</dbReference>
<dbReference type="GO" id="GO:0016192">
    <property type="term" value="P:vesicle-mediated transport"/>
    <property type="evidence" value="ECO:0007669"/>
    <property type="project" value="InterPro"/>
</dbReference>
<keyword evidence="3" id="KW-1185">Reference proteome</keyword>
<sequence length="130" mass="14700">MDRSTEFFSLVESLRTRAQPHIPSDKRRLLSPIEQQQPTAHGYNPSLAPKSEFALMASLINKDIHATAGKLQKLARLAKRKTLFDDRPVEISELIYIIKQDIAKLNKQIAQLQLYLKDQSSKSTSVGKQA</sequence>
<dbReference type="EMBL" id="JAAAID010002518">
    <property type="protein sequence ID" value="KAG0007002.1"/>
    <property type="molecule type" value="Genomic_DNA"/>
</dbReference>
<protein>
    <submittedName>
        <fullName evidence="2">Cis-Golgi t-SNARE syntaxin</fullName>
    </submittedName>
</protein>
<proteinExistence type="predicted"/>
<comment type="caution">
    <text evidence="2">The sequence shown here is derived from an EMBL/GenBank/DDBJ whole genome shotgun (WGS) entry which is preliminary data.</text>
</comment>
<dbReference type="Proteomes" id="UP000703661">
    <property type="component" value="Unassembled WGS sequence"/>
</dbReference>
<feature type="non-terminal residue" evidence="2">
    <location>
        <position position="130"/>
    </location>
</feature>
<reference evidence="2" key="1">
    <citation type="journal article" date="2020" name="Fungal Divers.">
        <title>Resolving the Mortierellaceae phylogeny through synthesis of multi-gene phylogenetics and phylogenomics.</title>
        <authorList>
            <person name="Vandepol N."/>
            <person name="Liber J."/>
            <person name="Desiro A."/>
            <person name="Na H."/>
            <person name="Kennedy M."/>
            <person name="Barry K."/>
            <person name="Grigoriev I.V."/>
            <person name="Miller A.N."/>
            <person name="O'Donnell K."/>
            <person name="Stajich J.E."/>
            <person name="Bonito G."/>
        </authorList>
    </citation>
    <scope>NUCLEOTIDE SEQUENCE</scope>
    <source>
        <strain evidence="2">NRRL 2769</strain>
    </source>
</reference>
<accession>A0A9P6MLK4</accession>
<evidence type="ECO:0000313" key="3">
    <source>
        <dbReference type="Proteomes" id="UP000703661"/>
    </source>
</evidence>
<dbReference type="Gene3D" id="1.20.58.70">
    <property type="match status" value="1"/>
</dbReference>
<dbReference type="InterPro" id="IPR010989">
    <property type="entry name" value="SNARE"/>
</dbReference>
<evidence type="ECO:0000313" key="2">
    <source>
        <dbReference type="EMBL" id="KAG0007002.1"/>
    </source>
</evidence>
<dbReference type="AlphaFoldDB" id="A0A9P6MLK4"/>